<proteinExistence type="inferred from homology"/>
<evidence type="ECO:0000256" key="5">
    <source>
        <dbReference type="RuleBase" id="RU003707"/>
    </source>
</evidence>
<dbReference type="Gene3D" id="3.90.226.10">
    <property type="entry name" value="2-enoyl-CoA Hydratase, Chain A, domain 1"/>
    <property type="match status" value="1"/>
</dbReference>
<dbReference type="InterPro" id="IPR029045">
    <property type="entry name" value="ClpP/crotonase-like_dom_sf"/>
</dbReference>
<dbReference type="InterPro" id="IPR018376">
    <property type="entry name" value="Enoyl-CoA_hyd/isom_CS"/>
</dbReference>
<dbReference type="GO" id="GO:0006635">
    <property type="term" value="P:fatty acid beta-oxidation"/>
    <property type="evidence" value="ECO:0007669"/>
    <property type="project" value="TreeGrafter"/>
</dbReference>
<dbReference type="Gene3D" id="1.10.12.10">
    <property type="entry name" value="Lyase 2-enoyl-coa Hydratase, Chain A, domain 2"/>
    <property type="match status" value="1"/>
</dbReference>
<keyword evidence="7" id="KW-1185">Reference proteome</keyword>
<dbReference type="FunFam" id="1.10.12.10:FF:000001">
    <property type="entry name" value="Probable enoyl-CoA hydratase, mitochondrial"/>
    <property type="match status" value="1"/>
</dbReference>
<comment type="caution">
    <text evidence="6">The sequence shown here is derived from an EMBL/GenBank/DDBJ whole genome shotgun (WGS) entry which is preliminary data.</text>
</comment>
<dbReference type="SUPFAM" id="SSF52096">
    <property type="entry name" value="ClpP/crotonase"/>
    <property type="match status" value="1"/>
</dbReference>
<dbReference type="CDD" id="cd06558">
    <property type="entry name" value="crotonase-like"/>
    <property type="match status" value="1"/>
</dbReference>
<dbReference type="PANTHER" id="PTHR11941:SF54">
    <property type="entry name" value="ENOYL-COA HYDRATASE, MITOCHONDRIAL"/>
    <property type="match status" value="1"/>
</dbReference>
<dbReference type="PANTHER" id="PTHR11941">
    <property type="entry name" value="ENOYL-COA HYDRATASE-RELATED"/>
    <property type="match status" value="1"/>
</dbReference>
<comment type="catalytic activity">
    <reaction evidence="4">
        <text>a 4-saturated-(3S)-3-hydroxyacyl-CoA = a (3E)-enoyl-CoA + H2O</text>
        <dbReference type="Rhea" id="RHEA:20724"/>
        <dbReference type="ChEBI" id="CHEBI:15377"/>
        <dbReference type="ChEBI" id="CHEBI:58521"/>
        <dbReference type="ChEBI" id="CHEBI:137480"/>
        <dbReference type="EC" id="4.2.1.17"/>
    </reaction>
</comment>
<evidence type="ECO:0000313" key="6">
    <source>
        <dbReference type="EMBL" id="NYK09563.1"/>
    </source>
</evidence>
<evidence type="ECO:0000256" key="4">
    <source>
        <dbReference type="ARBA" id="ARBA00023717"/>
    </source>
</evidence>
<comment type="similarity">
    <text evidence="1 5">Belongs to the enoyl-CoA hydratase/isomerase family.</text>
</comment>
<dbReference type="PROSITE" id="PS00166">
    <property type="entry name" value="ENOYL_COA_HYDRATASE"/>
    <property type="match status" value="1"/>
</dbReference>
<comment type="catalytic activity">
    <reaction evidence="3">
        <text>a (3S)-3-hydroxyacyl-CoA = a (2E)-enoyl-CoA + H2O</text>
        <dbReference type="Rhea" id="RHEA:16105"/>
        <dbReference type="ChEBI" id="CHEBI:15377"/>
        <dbReference type="ChEBI" id="CHEBI:57318"/>
        <dbReference type="ChEBI" id="CHEBI:58856"/>
        <dbReference type="EC" id="4.2.1.17"/>
    </reaction>
</comment>
<dbReference type="AlphaFoldDB" id="A0A853DPM1"/>
<gene>
    <name evidence="6" type="ORF">HNR14_001444</name>
</gene>
<evidence type="ECO:0000256" key="2">
    <source>
        <dbReference type="ARBA" id="ARBA00023239"/>
    </source>
</evidence>
<sequence length="260" mass="28166">MSDEILVTAEGHVTTVVLNRPHKLNAMTVAMDQRLNAVVHEINNDATTRVVILTGAGDRAFSAGSDIRDLDGYGSNWEYRNRFDARRDYARAVWLLRKPVIAAIDGYCIGGGLEMALAADIRVASTRSSFAAGEIRWGWHGGSGATQLLTHAVGPGNAARLLLTGDRIDAATADHYGLLQELVTPDEVLPRATALAKHIAGLSPIAVERTKHMIRVAQNVPLETGLLVENDSFAYLMTTEDAAEGQRAFAEKRAPEFHGR</sequence>
<organism evidence="6 7">
    <name type="scientific">Leifsonia naganoensis</name>
    <dbReference type="NCBI Taxonomy" id="150025"/>
    <lineage>
        <taxon>Bacteria</taxon>
        <taxon>Bacillati</taxon>
        <taxon>Actinomycetota</taxon>
        <taxon>Actinomycetes</taxon>
        <taxon>Micrococcales</taxon>
        <taxon>Microbacteriaceae</taxon>
        <taxon>Leifsonia</taxon>
    </lineage>
</organism>
<name>A0A853DPM1_9MICO</name>
<reference evidence="6 7" key="1">
    <citation type="submission" date="2020-07" db="EMBL/GenBank/DDBJ databases">
        <title>Sequencing the genomes of 1000 actinobacteria strains.</title>
        <authorList>
            <person name="Klenk H.-P."/>
        </authorList>
    </citation>
    <scope>NUCLEOTIDE SEQUENCE [LARGE SCALE GENOMIC DNA]</scope>
    <source>
        <strain evidence="6 7">DSM 15166</strain>
    </source>
</reference>
<dbReference type="Pfam" id="PF00378">
    <property type="entry name" value="ECH_1"/>
    <property type="match status" value="1"/>
</dbReference>
<dbReference type="EMBL" id="JACCHJ010000001">
    <property type="protein sequence ID" value="NYK09563.1"/>
    <property type="molecule type" value="Genomic_DNA"/>
</dbReference>
<evidence type="ECO:0000256" key="1">
    <source>
        <dbReference type="ARBA" id="ARBA00005254"/>
    </source>
</evidence>
<dbReference type="InterPro" id="IPR001753">
    <property type="entry name" value="Enoyl-CoA_hydra/iso"/>
</dbReference>
<dbReference type="InterPro" id="IPR014748">
    <property type="entry name" value="Enoyl-CoA_hydra_C"/>
</dbReference>
<protein>
    <submittedName>
        <fullName evidence="6">Enoyl-CoA hydratase/carnithine racemase</fullName>
    </submittedName>
</protein>
<keyword evidence="2" id="KW-0456">Lyase</keyword>
<evidence type="ECO:0000313" key="7">
    <source>
        <dbReference type="Proteomes" id="UP000521075"/>
    </source>
</evidence>
<evidence type="ECO:0000256" key="3">
    <source>
        <dbReference type="ARBA" id="ARBA00023709"/>
    </source>
</evidence>
<dbReference type="Proteomes" id="UP000521075">
    <property type="component" value="Unassembled WGS sequence"/>
</dbReference>
<dbReference type="GO" id="GO:0004300">
    <property type="term" value="F:enoyl-CoA hydratase activity"/>
    <property type="evidence" value="ECO:0007669"/>
    <property type="project" value="UniProtKB-EC"/>
</dbReference>
<dbReference type="RefSeq" id="WP_179700505.1">
    <property type="nucleotide sequence ID" value="NZ_BAAAHA010000003.1"/>
</dbReference>
<accession>A0A853DPM1</accession>